<dbReference type="Proteomes" id="UP000733611">
    <property type="component" value="Unassembled WGS sequence"/>
</dbReference>
<evidence type="ECO:0000256" key="5">
    <source>
        <dbReference type="ARBA" id="ARBA00023002"/>
    </source>
</evidence>
<comment type="caution">
    <text evidence="8">The sequence shown here is derived from an EMBL/GenBank/DDBJ whole genome shotgun (WGS) entry which is preliminary data.</text>
</comment>
<dbReference type="InterPro" id="IPR020843">
    <property type="entry name" value="ER"/>
</dbReference>
<dbReference type="InterPro" id="IPR013149">
    <property type="entry name" value="ADH-like_C"/>
</dbReference>
<evidence type="ECO:0000256" key="1">
    <source>
        <dbReference type="ARBA" id="ARBA00001947"/>
    </source>
</evidence>
<reference evidence="8" key="1">
    <citation type="journal article" date="2021" name="PeerJ">
        <title>Extensive microbial diversity within the chicken gut microbiome revealed by metagenomics and culture.</title>
        <authorList>
            <person name="Gilroy R."/>
            <person name="Ravi A."/>
            <person name="Getino M."/>
            <person name="Pursley I."/>
            <person name="Horton D.L."/>
            <person name="Alikhan N.F."/>
            <person name="Baker D."/>
            <person name="Gharbi K."/>
            <person name="Hall N."/>
            <person name="Watson M."/>
            <person name="Adriaenssens E.M."/>
            <person name="Foster-Nyarko E."/>
            <person name="Jarju S."/>
            <person name="Secka A."/>
            <person name="Antonio M."/>
            <person name="Oren A."/>
            <person name="Chaudhuri R.R."/>
            <person name="La Ragione R."/>
            <person name="Hildebrand F."/>
            <person name="Pallen M.J."/>
        </authorList>
    </citation>
    <scope>NUCLEOTIDE SEQUENCE</scope>
    <source>
        <strain evidence="8">378</strain>
    </source>
</reference>
<feature type="domain" description="Enoyl reductase (ER)" evidence="7">
    <location>
        <begin position="10"/>
        <end position="341"/>
    </location>
</feature>
<dbReference type="SMART" id="SM00829">
    <property type="entry name" value="PKS_ER"/>
    <property type="match status" value="1"/>
</dbReference>
<keyword evidence="4 6" id="KW-0862">Zinc</keyword>
<comment type="similarity">
    <text evidence="2 6">Belongs to the zinc-containing alcohol dehydrogenase family.</text>
</comment>
<evidence type="ECO:0000256" key="2">
    <source>
        <dbReference type="ARBA" id="ARBA00008072"/>
    </source>
</evidence>
<dbReference type="PANTHER" id="PTHR43161">
    <property type="entry name" value="SORBITOL DEHYDROGENASE"/>
    <property type="match status" value="1"/>
</dbReference>
<reference evidence="8" key="2">
    <citation type="submission" date="2021-04" db="EMBL/GenBank/DDBJ databases">
        <authorList>
            <person name="Gilroy R."/>
        </authorList>
    </citation>
    <scope>NUCLEOTIDE SEQUENCE</scope>
    <source>
        <strain evidence="8">378</strain>
    </source>
</reference>
<dbReference type="SUPFAM" id="SSF50129">
    <property type="entry name" value="GroES-like"/>
    <property type="match status" value="1"/>
</dbReference>
<dbReference type="GO" id="GO:0008270">
    <property type="term" value="F:zinc ion binding"/>
    <property type="evidence" value="ECO:0007669"/>
    <property type="project" value="InterPro"/>
</dbReference>
<dbReference type="Pfam" id="PF08240">
    <property type="entry name" value="ADH_N"/>
    <property type="match status" value="1"/>
</dbReference>
<comment type="cofactor">
    <cofactor evidence="1 6">
        <name>Zn(2+)</name>
        <dbReference type="ChEBI" id="CHEBI:29105"/>
    </cofactor>
</comment>
<evidence type="ECO:0000313" key="9">
    <source>
        <dbReference type="Proteomes" id="UP000733611"/>
    </source>
</evidence>
<dbReference type="PROSITE" id="PS00059">
    <property type="entry name" value="ADH_ZINC"/>
    <property type="match status" value="1"/>
</dbReference>
<dbReference type="Gene3D" id="3.40.50.720">
    <property type="entry name" value="NAD(P)-binding Rossmann-like Domain"/>
    <property type="match status" value="1"/>
</dbReference>
<dbReference type="Pfam" id="PF00107">
    <property type="entry name" value="ADH_zinc_N"/>
    <property type="match status" value="1"/>
</dbReference>
<evidence type="ECO:0000259" key="7">
    <source>
        <dbReference type="SMART" id="SM00829"/>
    </source>
</evidence>
<evidence type="ECO:0000256" key="6">
    <source>
        <dbReference type="RuleBase" id="RU361277"/>
    </source>
</evidence>
<evidence type="ECO:0000256" key="4">
    <source>
        <dbReference type="ARBA" id="ARBA00022833"/>
    </source>
</evidence>
<gene>
    <name evidence="8" type="ORF">H9847_03750</name>
</gene>
<dbReference type="CDD" id="cd05285">
    <property type="entry name" value="sorbitol_DH"/>
    <property type="match status" value="1"/>
</dbReference>
<keyword evidence="3 6" id="KW-0479">Metal-binding</keyword>
<evidence type="ECO:0000256" key="3">
    <source>
        <dbReference type="ARBA" id="ARBA00022723"/>
    </source>
</evidence>
<dbReference type="InterPro" id="IPR011032">
    <property type="entry name" value="GroES-like_sf"/>
</dbReference>
<dbReference type="EMBL" id="JAHLFE010000070">
    <property type="protein sequence ID" value="MBU3843970.1"/>
    <property type="molecule type" value="Genomic_DNA"/>
</dbReference>
<dbReference type="InterPro" id="IPR013154">
    <property type="entry name" value="ADH-like_N"/>
</dbReference>
<organism evidence="8 9">
    <name type="scientific">Candidatus Anaerobiospirillum pullicola</name>
    <dbReference type="NCBI Taxonomy" id="2838451"/>
    <lineage>
        <taxon>Bacteria</taxon>
        <taxon>Pseudomonadati</taxon>
        <taxon>Pseudomonadota</taxon>
        <taxon>Gammaproteobacteria</taxon>
        <taxon>Aeromonadales</taxon>
        <taxon>Succinivibrionaceae</taxon>
        <taxon>Anaerobiospirillum</taxon>
    </lineage>
</organism>
<sequence>MKAVVLEKKGLIQIRDVQKDLTLGADDVEVAIKACGICGSDVHYYTHGKIGPYVVEQPMILGHEASGLVTAVGSNVKHLKVGDRVCLEPGIPRFNSAETLAGYYNLDPELTFFATPPIDGCLCEKIVHPAAFAFKLPDELSYYEGAMVEPVAIGMQAATKAEIKPGDVAIVFGAGTIGIVTALCALAGGCSDVIVVDMIDEKLKIAASYNNIHALNLKTDDIKAKVMDLTAGRGCDIAFECSGAKPAILNIHEQVRPAGTVVLVGMPVDPAPFDIVSAQSKELTVKTIFRYANMYPRTIRLIRSGALDIKRLISKVYDFNQAVEGFDRAAGGSLTDVKIMLDLESLGINA</sequence>
<evidence type="ECO:0000313" key="8">
    <source>
        <dbReference type="EMBL" id="MBU3843970.1"/>
    </source>
</evidence>
<dbReference type="GO" id="GO:0016616">
    <property type="term" value="F:oxidoreductase activity, acting on the CH-OH group of donors, NAD or NADP as acceptor"/>
    <property type="evidence" value="ECO:0007669"/>
    <property type="project" value="InterPro"/>
</dbReference>
<dbReference type="Gene3D" id="3.90.180.10">
    <property type="entry name" value="Medium-chain alcohol dehydrogenases, catalytic domain"/>
    <property type="match status" value="1"/>
</dbReference>
<proteinExistence type="inferred from homology"/>
<protein>
    <submittedName>
        <fullName evidence="8">NAD(P)-dependent alcohol dehydrogenase</fullName>
    </submittedName>
</protein>
<accession>A0A948WXM9</accession>
<dbReference type="SUPFAM" id="SSF51735">
    <property type="entry name" value="NAD(P)-binding Rossmann-fold domains"/>
    <property type="match status" value="1"/>
</dbReference>
<name>A0A948WXM9_9GAMM</name>
<dbReference type="PANTHER" id="PTHR43161:SF9">
    <property type="entry name" value="SORBITOL DEHYDROGENASE"/>
    <property type="match status" value="1"/>
</dbReference>
<keyword evidence="5" id="KW-0560">Oxidoreductase</keyword>
<dbReference type="InterPro" id="IPR002328">
    <property type="entry name" value="ADH_Zn_CS"/>
</dbReference>
<dbReference type="InterPro" id="IPR045306">
    <property type="entry name" value="SDH-like"/>
</dbReference>
<dbReference type="AlphaFoldDB" id="A0A948WXM9"/>
<dbReference type="InterPro" id="IPR036291">
    <property type="entry name" value="NAD(P)-bd_dom_sf"/>
</dbReference>